<organism evidence="1 2">
    <name type="scientific">Spodoptera exigua</name>
    <name type="common">Beet armyworm</name>
    <name type="synonym">Noctua fulgens</name>
    <dbReference type="NCBI Taxonomy" id="7107"/>
    <lineage>
        <taxon>Eukaryota</taxon>
        <taxon>Metazoa</taxon>
        <taxon>Ecdysozoa</taxon>
        <taxon>Arthropoda</taxon>
        <taxon>Hexapoda</taxon>
        <taxon>Insecta</taxon>
        <taxon>Pterygota</taxon>
        <taxon>Neoptera</taxon>
        <taxon>Endopterygota</taxon>
        <taxon>Lepidoptera</taxon>
        <taxon>Glossata</taxon>
        <taxon>Ditrysia</taxon>
        <taxon>Noctuoidea</taxon>
        <taxon>Noctuidae</taxon>
        <taxon>Amphipyrinae</taxon>
        <taxon>Spodoptera</taxon>
    </lineage>
</organism>
<evidence type="ECO:0000313" key="1">
    <source>
        <dbReference type="EMBL" id="KAF9409717.1"/>
    </source>
</evidence>
<keyword evidence="2" id="KW-1185">Reference proteome</keyword>
<evidence type="ECO:0000313" key="2">
    <source>
        <dbReference type="Proteomes" id="UP000648187"/>
    </source>
</evidence>
<dbReference type="AlphaFoldDB" id="A0A835G7X8"/>
<accession>A0A835G7X8</accession>
<sequence length="134" mass="15865">MENSIPDDKVTKFNDYFVEQWLEPVNMIEKWCCHKEKHRTTNLVEAWNHRLKNHLGTNPSLLSFLEMVRIDISTYGTAQARLKANNIPVSRRKSSTRKNEKMIADLTEQYENKKISTIMFLEQIRPYVGIRPKK</sequence>
<dbReference type="EMBL" id="JACKWZ010000302">
    <property type="protein sequence ID" value="KAF9409717.1"/>
    <property type="molecule type" value="Genomic_DNA"/>
</dbReference>
<protein>
    <submittedName>
        <fullName evidence="1">Uncharacterized protein</fullName>
    </submittedName>
</protein>
<proteinExistence type="predicted"/>
<dbReference type="Proteomes" id="UP000648187">
    <property type="component" value="Unassembled WGS sequence"/>
</dbReference>
<gene>
    <name evidence="1" type="ORF">HW555_011007</name>
</gene>
<name>A0A835G7X8_SPOEX</name>
<comment type="caution">
    <text evidence="1">The sequence shown here is derived from an EMBL/GenBank/DDBJ whole genome shotgun (WGS) entry which is preliminary data.</text>
</comment>
<reference evidence="1" key="1">
    <citation type="submission" date="2020-08" db="EMBL/GenBank/DDBJ databases">
        <title>Spodoptera exigua strain:BAW_Kor-Di-RS1 Genome sequencing and assembly.</title>
        <authorList>
            <person name="Kim J."/>
            <person name="Nam H.Y."/>
            <person name="Kwon M."/>
            <person name="Choi J.H."/>
            <person name="Cho S.R."/>
            <person name="Kim G.-H."/>
        </authorList>
    </citation>
    <scope>NUCLEOTIDE SEQUENCE</scope>
    <source>
        <strain evidence="1">BAW_Kor-Di-RS1</strain>
        <tissue evidence="1">Whole-body</tissue>
    </source>
</reference>